<proteinExistence type="predicted"/>
<feature type="compositionally biased region" description="Low complexity" evidence="1">
    <location>
        <begin position="26"/>
        <end position="42"/>
    </location>
</feature>
<keyword evidence="3" id="KW-1185">Reference proteome</keyword>
<dbReference type="Gramene" id="Os03t0573750-01">
    <property type="protein sequence ID" value="Os03t0573750-01"/>
    <property type="gene ID" value="Os03g0573750"/>
</dbReference>
<dbReference type="EMBL" id="AP014959">
    <property type="protein sequence ID" value="BAS85010.1"/>
    <property type="molecule type" value="Genomic_DNA"/>
</dbReference>
<gene>
    <name evidence="2" type="ordered locus">Os03g0573750</name>
    <name evidence="2" type="ORF">OSNPB_030573750</name>
</gene>
<reference evidence="2 3" key="2">
    <citation type="journal article" date="2013" name="Plant Cell Physiol.">
        <title>Rice Annotation Project Database (RAP-DB): an integrative and interactive database for rice genomics.</title>
        <authorList>
            <person name="Sakai H."/>
            <person name="Lee S.S."/>
            <person name="Tanaka T."/>
            <person name="Numa H."/>
            <person name="Kim J."/>
            <person name="Kawahara Y."/>
            <person name="Wakimoto H."/>
            <person name="Yang C.C."/>
            <person name="Iwamoto M."/>
            <person name="Abe T."/>
            <person name="Yamada Y."/>
            <person name="Muto A."/>
            <person name="Inokuchi H."/>
            <person name="Ikemura T."/>
            <person name="Matsumoto T."/>
            <person name="Sasaki T."/>
            <person name="Itoh T."/>
        </authorList>
    </citation>
    <scope>NUCLEOTIDE SEQUENCE [LARGE SCALE GENOMIC DNA]</scope>
    <source>
        <strain evidence="3">cv. Nipponbare</strain>
    </source>
</reference>
<dbReference type="InParanoid" id="A0A0P0VZJ7"/>
<protein>
    <submittedName>
        <fullName evidence="2">Os03g0573750 protein</fullName>
    </submittedName>
</protein>
<organism evidence="2 3">
    <name type="scientific">Oryza sativa subsp. japonica</name>
    <name type="common">Rice</name>
    <dbReference type="NCBI Taxonomy" id="39947"/>
    <lineage>
        <taxon>Eukaryota</taxon>
        <taxon>Viridiplantae</taxon>
        <taxon>Streptophyta</taxon>
        <taxon>Embryophyta</taxon>
        <taxon>Tracheophyta</taxon>
        <taxon>Spermatophyta</taxon>
        <taxon>Magnoliopsida</taxon>
        <taxon>Liliopsida</taxon>
        <taxon>Poales</taxon>
        <taxon>Poaceae</taxon>
        <taxon>BOP clade</taxon>
        <taxon>Oryzoideae</taxon>
        <taxon>Oryzeae</taxon>
        <taxon>Oryzinae</taxon>
        <taxon>Oryza</taxon>
        <taxon>Oryza sativa</taxon>
    </lineage>
</organism>
<evidence type="ECO:0000256" key="1">
    <source>
        <dbReference type="SAM" id="MobiDB-lite"/>
    </source>
</evidence>
<feature type="region of interest" description="Disordered" evidence="1">
    <location>
        <begin position="16"/>
        <end position="56"/>
    </location>
</feature>
<evidence type="ECO:0000313" key="2">
    <source>
        <dbReference type="EMBL" id="BAS85010.1"/>
    </source>
</evidence>
<dbReference type="Proteomes" id="UP000059680">
    <property type="component" value="Chromosome 3"/>
</dbReference>
<reference evidence="3" key="1">
    <citation type="journal article" date="2005" name="Nature">
        <title>The map-based sequence of the rice genome.</title>
        <authorList>
            <consortium name="International rice genome sequencing project (IRGSP)"/>
            <person name="Matsumoto T."/>
            <person name="Wu J."/>
            <person name="Kanamori H."/>
            <person name="Katayose Y."/>
            <person name="Fujisawa M."/>
            <person name="Namiki N."/>
            <person name="Mizuno H."/>
            <person name="Yamamoto K."/>
            <person name="Antonio B.A."/>
            <person name="Baba T."/>
            <person name="Sakata K."/>
            <person name="Nagamura Y."/>
            <person name="Aoki H."/>
            <person name="Arikawa K."/>
            <person name="Arita K."/>
            <person name="Bito T."/>
            <person name="Chiden Y."/>
            <person name="Fujitsuka N."/>
            <person name="Fukunaka R."/>
            <person name="Hamada M."/>
            <person name="Harada C."/>
            <person name="Hayashi A."/>
            <person name="Hijishita S."/>
            <person name="Honda M."/>
            <person name="Hosokawa S."/>
            <person name="Ichikawa Y."/>
            <person name="Idonuma A."/>
            <person name="Iijima M."/>
            <person name="Ikeda M."/>
            <person name="Ikeno M."/>
            <person name="Ito K."/>
            <person name="Ito S."/>
            <person name="Ito T."/>
            <person name="Ito Y."/>
            <person name="Ito Y."/>
            <person name="Iwabuchi A."/>
            <person name="Kamiya K."/>
            <person name="Karasawa W."/>
            <person name="Kurita K."/>
            <person name="Katagiri S."/>
            <person name="Kikuta A."/>
            <person name="Kobayashi H."/>
            <person name="Kobayashi N."/>
            <person name="Machita K."/>
            <person name="Maehara T."/>
            <person name="Masukawa M."/>
            <person name="Mizubayashi T."/>
            <person name="Mukai Y."/>
            <person name="Nagasaki H."/>
            <person name="Nagata Y."/>
            <person name="Naito S."/>
            <person name="Nakashima M."/>
            <person name="Nakama Y."/>
            <person name="Nakamichi Y."/>
            <person name="Nakamura M."/>
            <person name="Meguro A."/>
            <person name="Negishi M."/>
            <person name="Ohta I."/>
            <person name="Ohta T."/>
            <person name="Okamoto M."/>
            <person name="Ono N."/>
            <person name="Saji S."/>
            <person name="Sakaguchi M."/>
            <person name="Sakai K."/>
            <person name="Shibata M."/>
            <person name="Shimokawa T."/>
            <person name="Song J."/>
            <person name="Takazaki Y."/>
            <person name="Terasawa K."/>
            <person name="Tsugane M."/>
            <person name="Tsuji K."/>
            <person name="Ueda S."/>
            <person name="Waki K."/>
            <person name="Yamagata H."/>
            <person name="Yamamoto M."/>
            <person name="Yamamoto S."/>
            <person name="Yamane H."/>
            <person name="Yoshiki S."/>
            <person name="Yoshihara R."/>
            <person name="Yukawa K."/>
            <person name="Zhong H."/>
            <person name="Yano M."/>
            <person name="Yuan Q."/>
            <person name="Ouyang S."/>
            <person name="Liu J."/>
            <person name="Jones K.M."/>
            <person name="Gansberger K."/>
            <person name="Moffat K."/>
            <person name="Hill J."/>
            <person name="Bera J."/>
            <person name="Fadrosh D."/>
            <person name="Jin S."/>
            <person name="Johri S."/>
            <person name="Kim M."/>
            <person name="Overton L."/>
            <person name="Reardon M."/>
            <person name="Tsitrin T."/>
            <person name="Vuong H."/>
            <person name="Weaver B."/>
            <person name="Ciecko A."/>
            <person name="Tallon L."/>
            <person name="Jackson J."/>
            <person name="Pai G."/>
            <person name="Aken S.V."/>
            <person name="Utterback T."/>
            <person name="Reidmuller S."/>
            <person name="Feldblyum T."/>
            <person name="Hsiao J."/>
            <person name="Zismann V."/>
            <person name="Iobst S."/>
            <person name="de Vazeille A.R."/>
            <person name="Buell C.R."/>
            <person name="Ying K."/>
            <person name="Li Y."/>
            <person name="Lu T."/>
            <person name="Huang Y."/>
            <person name="Zhao Q."/>
            <person name="Feng Q."/>
            <person name="Zhang L."/>
            <person name="Zhu J."/>
            <person name="Weng Q."/>
            <person name="Mu J."/>
            <person name="Lu Y."/>
            <person name="Fan D."/>
            <person name="Liu Y."/>
            <person name="Guan J."/>
            <person name="Zhang Y."/>
            <person name="Yu S."/>
            <person name="Liu X."/>
            <person name="Zhang Y."/>
            <person name="Hong G."/>
            <person name="Han B."/>
            <person name="Choisne N."/>
            <person name="Demange N."/>
            <person name="Orjeda G."/>
            <person name="Samain S."/>
            <person name="Cattolico L."/>
            <person name="Pelletier E."/>
            <person name="Couloux A."/>
            <person name="Segurens B."/>
            <person name="Wincker P."/>
            <person name="D'Hont A."/>
            <person name="Scarpelli C."/>
            <person name="Weissenbach J."/>
            <person name="Salanoubat M."/>
            <person name="Quetier F."/>
            <person name="Yu Y."/>
            <person name="Kim H.R."/>
            <person name="Rambo T."/>
            <person name="Currie J."/>
            <person name="Collura K."/>
            <person name="Luo M."/>
            <person name="Yang T."/>
            <person name="Ammiraju J.S.S."/>
            <person name="Engler F."/>
            <person name="Soderlund C."/>
            <person name="Wing R.A."/>
            <person name="Palmer L.E."/>
            <person name="de la Bastide M."/>
            <person name="Spiegel L."/>
            <person name="Nascimento L."/>
            <person name="Zutavern T."/>
            <person name="O'Shaughnessy A."/>
            <person name="Dike S."/>
            <person name="Dedhia N."/>
            <person name="Preston R."/>
            <person name="Balija V."/>
            <person name="McCombie W.R."/>
            <person name="Chow T."/>
            <person name="Chen H."/>
            <person name="Chung M."/>
            <person name="Chen C."/>
            <person name="Shaw J."/>
            <person name="Wu H."/>
            <person name="Hsiao K."/>
            <person name="Chao Y."/>
            <person name="Chu M."/>
            <person name="Cheng C."/>
            <person name="Hour A."/>
            <person name="Lee P."/>
            <person name="Lin S."/>
            <person name="Lin Y."/>
            <person name="Liou J."/>
            <person name="Liu S."/>
            <person name="Hsing Y."/>
            <person name="Raghuvanshi S."/>
            <person name="Mohanty A."/>
            <person name="Bharti A.K."/>
            <person name="Gaur A."/>
            <person name="Gupta V."/>
            <person name="Kumar D."/>
            <person name="Ravi V."/>
            <person name="Vij S."/>
            <person name="Kapur A."/>
            <person name="Khurana P."/>
            <person name="Khurana P."/>
            <person name="Khurana J.P."/>
            <person name="Tyagi A.K."/>
            <person name="Gaikwad K."/>
            <person name="Singh A."/>
            <person name="Dalal V."/>
            <person name="Srivastava S."/>
            <person name="Dixit A."/>
            <person name="Pal A.K."/>
            <person name="Ghazi I.A."/>
            <person name="Yadav M."/>
            <person name="Pandit A."/>
            <person name="Bhargava A."/>
            <person name="Sureshbabu K."/>
            <person name="Batra K."/>
            <person name="Sharma T.R."/>
            <person name="Mohapatra T."/>
            <person name="Singh N.K."/>
            <person name="Messing J."/>
            <person name="Nelson A.B."/>
            <person name="Fuks G."/>
            <person name="Kavchok S."/>
            <person name="Keizer G."/>
            <person name="Linton E."/>
            <person name="Llaca V."/>
            <person name="Song R."/>
            <person name="Tanyolac B."/>
            <person name="Young S."/>
            <person name="Ho-Il K."/>
            <person name="Hahn J.H."/>
            <person name="Sangsakoo G."/>
            <person name="Vanavichit A."/>
            <person name="de Mattos Luiz.A.T."/>
            <person name="Zimmer P.D."/>
            <person name="Malone G."/>
            <person name="Dellagostin O."/>
            <person name="de Oliveira A.C."/>
            <person name="Bevan M."/>
            <person name="Bancroft I."/>
            <person name="Minx P."/>
            <person name="Cordum H."/>
            <person name="Wilson R."/>
            <person name="Cheng Z."/>
            <person name="Jin W."/>
            <person name="Jiang J."/>
            <person name="Leong S.A."/>
            <person name="Iwama H."/>
            <person name="Gojobori T."/>
            <person name="Itoh T."/>
            <person name="Niimura Y."/>
            <person name="Fujii Y."/>
            <person name="Habara T."/>
            <person name="Sakai H."/>
            <person name="Sato Y."/>
            <person name="Wilson G."/>
            <person name="Kumar K."/>
            <person name="McCouch S."/>
            <person name="Juretic N."/>
            <person name="Hoen D."/>
            <person name="Wright S."/>
            <person name="Bruskiewich R."/>
            <person name="Bureau T."/>
            <person name="Miyao A."/>
            <person name="Hirochika H."/>
            <person name="Nishikawa T."/>
            <person name="Kadowaki K."/>
            <person name="Sugiura M."/>
            <person name="Burr B."/>
            <person name="Sasaki T."/>
        </authorList>
    </citation>
    <scope>NUCLEOTIDE SEQUENCE [LARGE SCALE GENOMIC DNA]</scope>
    <source>
        <strain evidence="3">cv. Nipponbare</strain>
    </source>
</reference>
<dbReference type="PaxDb" id="39947-A0A0P0VZJ7"/>
<dbReference type="AlphaFoldDB" id="A0A0P0VZJ7"/>
<feature type="non-terminal residue" evidence="2">
    <location>
        <position position="1"/>
    </location>
</feature>
<accession>A0A0P0VZJ7</accession>
<evidence type="ECO:0000313" key="3">
    <source>
        <dbReference type="Proteomes" id="UP000059680"/>
    </source>
</evidence>
<reference evidence="2 3" key="3">
    <citation type="journal article" date="2013" name="Rice">
        <title>Improvement of the Oryza sativa Nipponbare reference genome using next generation sequence and optical map data.</title>
        <authorList>
            <person name="Kawahara Y."/>
            <person name="de la Bastide M."/>
            <person name="Hamilton J.P."/>
            <person name="Kanamori H."/>
            <person name="McCombie W.R."/>
            <person name="Ouyang S."/>
            <person name="Schwartz D.C."/>
            <person name="Tanaka T."/>
            <person name="Wu J."/>
            <person name="Zhou S."/>
            <person name="Childs K.L."/>
            <person name="Davidson R.M."/>
            <person name="Lin H."/>
            <person name="Quesada-Ocampo L."/>
            <person name="Vaillancourt B."/>
            <person name="Sakai H."/>
            <person name="Lee S.S."/>
            <person name="Kim J."/>
            <person name="Numa H."/>
            <person name="Itoh T."/>
            <person name="Buell C.R."/>
            <person name="Matsumoto T."/>
        </authorList>
    </citation>
    <scope>NUCLEOTIDE SEQUENCE [LARGE SCALE GENOMIC DNA]</scope>
    <source>
        <strain evidence="3">cv. Nipponbare</strain>
    </source>
</reference>
<name>A0A0P0VZJ7_ORYSJ</name>
<sequence length="72" mass="7549">PGVAYVDHSFSISDEDDLVGSAVGGPRARPSWRSPSRPLSSRAGCSAPSGASSWPPTALAVTARDLLWQQQQ</sequence>